<dbReference type="EMBL" id="BX294137">
    <property type="protein sequence ID" value="CAD72880.1"/>
    <property type="molecule type" value="Genomic_DNA"/>
</dbReference>
<dbReference type="AlphaFoldDB" id="Q7UV46"/>
<name>Q7UV46_RHOBA</name>
<dbReference type="HOGENOM" id="CLU_2047872_0_0_0"/>
<dbReference type="KEGG" id="rba:RB2883"/>
<evidence type="ECO:0000313" key="1">
    <source>
        <dbReference type="EMBL" id="CAD72880.1"/>
    </source>
</evidence>
<dbReference type="Proteomes" id="UP000001025">
    <property type="component" value="Chromosome"/>
</dbReference>
<reference evidence="1 2" key="1">
    <citation type="journal article" date="2003" name="Proc. Natl. Acad. Sci. U.S.A.">
        <title>Complete genome sequence of the marine planctomycete Pirellula sp. strain 1.</title>
        <authorList>
            <person name="Gloeckner F.O."/>
            <person name="Kube M."/>
            <person name="Bauer M."/>
            <person name="Teeling H."/>
            <person name="Lombardot T."/>
            <person name="Ludwig W."/>
            <person name="Gade D."/>
            <person name="Beck A."/>
            <person name="Borzym K."/>
            <person name="Heitmann K."/>
            <person name="Rabus R."/>
            <person name="Schlesner H."/>
            <person name="Amann R."/>
            <person name="Reinhardt R."/>
        </authorList>
    </citation>
    <scope>NUCLEOTIDE SEQUENCE [LARGE SCALE GENOMIC DNA]</scope>
    <source>
        <strain evidence="2">DSM 10527 / NCIMB 13988 / SH1</strain>
    </source>
</reference>
<dbReference type="STRING" id="243090.RB2883"/>
<organism evidence="1 2">
    <name type="scientific">Rhodopirellula baltica (strain DSM 10527 / NCIMB 13988 / SH1)</name>
    <dbReference type="NCBI Taxonomy" id="243090"/>
    <lineage>
        <taxon>Bacteria</taxon>
        <taxon>Pseudomonadati</taxon>
        <taxon>Planctomycetota</taxon>
        <taxon>Planctomycetia</taxon>
        <taxon>Pirellulales</taxon>
        <taxon>Pirellulaceae</taxon>
        <taxon>Rhodopirellula</taxon>
    </lineage>
</organism>
<sequence length="120" mass="13107">MASSQPPRTRCGSINQQPVSRFLRTFRIALNWATNRPVRTCRAEGGLQIAVWAMIDIAVMRGRPLTLLSLQLVVVDCRSLTHRAERFGMSLAGLASESTTSTQLVGASCLNNQPQVSDPP</sequence>
<keyword evidence="2" id="KW-1185">Reference proteome</keyword>
<accession>Q7UV46</accession>
<dbReference type="AntiFam" id="ANF00068">
    <property type="entry name" value="Translation of DNA repeat"/>
</dbReference>
<proteinExistence type="predicted"/>
<gene>
    <name evidence="1" type="ordered locus">RB2883</name>
</gene>
<dbReference type="EnsemblBacteria" id="CAD72880">
    <property type="protein sequence ID" value="CAD72880"/>
    <property type="gene ID" value="RB2883"/>
</dbReference>
<dbReference type="InParanoid" id="Q7UV46"/>
<evidence type="ECO:0000313" key="2">
    <source>
        <dbReference type="Proteomes" id="UP000001025"/>
    </source>
</evidence>
<protein>
    <submittedName>
        <fullName evidence="1">Uncharacterized protein</fullName>
    </submittedName>
</protein>